<dbReference type="FunFam" id="3.30.540.10:FF:000003">
    <property type="entry name" value="Inositol-1-monophosphatase"/>
    <property type="match status" value="1"/>
</dbReference>
<dbReference type="GO" id="GO:0007165">
    <property type="term" value="P:signal transduction"/>
    <property type="evidence" value="ECO:0007669"/>
    <property type="project" value="TreeGrafter"/>
</dbReference>
<dbReference type="OrthoDB" id="9772456at2"/>
<gene>
    <name evidence="6" type="ORF">BHY08_04910</name>
</gene>
<feature type="binding site" evidence="5">
    <location>
        <position position="88"/>
    </location>
    <ligand>
        <name>Mg(2+)</name>
        <dbReference type="ChEBI" id="CHEBI:18420"/>
        <label>1</label>
        <note>catalytic</note>
    </ligand>
</feature>
<protein>
    <recommendedName>
        <fullName evidence="8">Inositol monophosphatase</fullName>
    </recommendedName>
</protein>
<dbReference type="RefSeq" id="WP_071456812.1">
    <property type="nucleotide sequence ID" value="NZ_CP017267.1"/>
</dbReference>
<dbReference type="Gene3D" id="3.40.190.80">
    <property type="match status" value="1"/>
</dbReference>
<dbReference type="PROSITE" id="PS00629">
    <property type="entry name" value="IMP_1"/>
    <property type="match status" value="1"/>
</dbReference>
<evidence type="ECO:0000256" key="5">
    <source>
        <dbReference type="PIRSR" id="PIRSR600760-2"/>
    </source>
</evidence>
<dbReference type="GO" id="GO:0046872">
    <property type="term" value="F:metal ion binding"/>
    <property type="evidence" value="ECO:0007669"/>
    <property type="project" value="UniProtKB-KW"/>
</dbReference>
<evidence type="ECO:0000313" key="6">
    <source>
        <dbReference type="EMBL" id="APB31226.1"/>
    </source>
</evidence>
<dbReference type="InterPro" id="IPR020583">
    <property type="entry name" value="Inositol_monoP_metal-BS"/>
</dbReference>
<feature type="binding site" evidence="5">
    <location>
        <position position="86"/>
    </location>
    <ligand>
        <name>Mg(2+)</name>
        <dbReference type="ChEBI" id="CHEBI:18420"/>
        <label>1</label>
        <note>catalytic</note>
    </ligand>
</feature>
<feature type="binding site" evidence="5">
    <location>
        <position position="89"/>
    </location>
    <ligand>
        <name>Mg(2+)</name>
        <dbReference type="ChEBI" id="CHEBI:18420"/>
        <label>1</label>
        <note>catalytic</note>
    </ligand>
</feature>
<evidence type="ECO:0000313" key="7">
    <source>
        <dbReference type="Proteomes" id="UP000191200"/>
    </source>
</evidence>
<organism evidence="6 7">
    <name type="scientific">Vagococcus teuberi</name>
    <dbReference type="NCBI Taxonomy" id="519472"/>
    <lineage>
        <taxon>Bacteria</taxon>
        <taxon>Bacillati</taxon>
        <taxon>Bacillota</taxon>
        <taxon>Bacilli</taxon>
        <taxon>Lactobacillales</taxon>
        <taxon>Enterococcaceae</taxon>
        <taxon>Vagococcus</taxon>
    </lineage>
</organism>
<evidence type="ECO:0000256" key="3">
    <source>
        <dbReference type="ARBA" id="ARBA00022801"/>
    </source>
</evidence>
<dbReference type="PRINTS" id="PR00377">
    <property type="entry name" value="IMPHPHTASES"/>
</dbReference>
<dbReference type="Proteomes" id="UP000191200">
    <property type="component" value="Chromosome"/>
</dbReference>
<keyword evidence="4 5" id="KW-0460">Magnesium</keyword>
<dbReference type="GO" id="GO:0008934">
    <property type="term" value="F:inositol monophosphate 1-phosphatase activity"/>
    <property type="evidence" value="ECO:0007669"/>
    <property type="project" value="TreeGrafter"/>
</dbReference>
<evidence type="ECO:0000256" key="1">
    <source>
        <dbReference type="ARBA" id="ARBA00001946"/>
    </source>
</evidence>
<reference evidence="6 7" key="1">
    <citation type="submission" date="2016-09" db="EMBL/GenBank/DDBJ databases">
        <title>Vagococcus teuberi sp. nov., isolated from the Malian artisanal sour milk fene.</title>
        <authorList>
            <person name="Wullschleger S."/>
            <person name="Seifert C."/>
            <person name="Baumgartner S."/>
            <person name="Lacroix C."/>
            <person name="Bonfoh B."/>
            <person name="Stevens M.J."/>
            <person name="Meile L."/>
        </authorList>
    </citation>
    <scope>NUCLEOTIDE SEQUENCE [LARGE SCALE GENOMIC DNA]</scope>
    <source>
        <strain evidence="6 7">DSM 21459</strain>
    </source>
</reference>
<keyword evidence="2 5" id="KW-0479">Metal-binding</keyword>
<evidence type="ECO:0000256" key="2">
    <source>
        <dbReference type="ARBA" id="ARBA00022723"/>
    </source>
</evidence>
<dbReference type="PANTHER" id="PTHR20854:SF4">
    <property type="entry name" value="INOSITOL-1-MONOPHOSPHATASE-RELATED"/>
    <property type="match status" value="1"/>
</dbReference>
<dbReference type="InterPro" id="IPR000760">
    <property type="entry name" value="Inositol_monophosphatase-like"/>
</dbReference>
<keyword evidence="3" id="KW-0378">Hydrolase</keyword>
<sequence length="255" mass="28425">MENRELMQQVKGWVEEAGEYIKTELKQVVKVEQKSNRSDLVTNVDKGTEAFLVNKINETYPDDLIIGEEGTGRDVSTTDGRIWIIDPIDGTLNFVKQQENFCIMVGIFENGKPLLGFIYDVMKNEFAYGGLEIGVYLNGTKLDKPEDLSLADGLIGCNVGMYSENYKHSKEIASAAIGVRMLGCAGLDFLSVIRGKQNGYISNLAPWDFAAGTVLAEALGFVCRKYPDSDYDILGDRQYFVVATPQTFSDMQKFF</sequence>
<dbReference type="AlphaFoldDB" id="A0A1J0A5N3"/>
<feature type="binding site" evidence="5">
    <location>
        <position position="208"/>
    </location>
    <ligand>
        <name>Mg(2+)</name>
        <dbReference type="ChEBI" id="CHEBI:18420"/>
        <label>1</label>
        <note>catalytic</note>
    </ligand>
</feature>
<dbReference type="KEGG" id="vte:BHY08_04910"/>
<comment type="cofactor">
    <cofactor evidence="1 5">
        <name>Mg(2+)</name>
        <dbReference type="ChEBI" id="CHEBI:18420"/>
    </cofactor>
</comment>
<feature type="binding site" evidence="5">
    <location>
        <position position="68"/>
    </location>
    <ligand>
        <name>Mg(2+)</name>
        <dbReference type="ChEBI" id="CHEBI:18420"/>
        <label>1</label>
        <note>catalytic</note>
    </ligand>
</feature>
<dbReference type="EMBL" id="CP017267">
    <property type="protein sequence ID" value="APB31226.1"/>
    <property type="molecule type" value="Genomic_DNA"/>
</dbReference>
<dbReference type="Pfam" id="PF00459">
    <property type="entry name" value="Inositol_P"/>
    <property type="match status" value="1"/>
</dbReference>
<dbReference type="Gene3D" id="3.30.540.10">
    <property type="entry name" value="Fructose-1,6-Bisphosphatase, subunit A, domain 1"/>
    <property type="match status" value="1"/>
</dbReference>
<dbReference type="GO" id="GO:0006020">
    <property type="term" value="P:inositol metabolic process"/>
    <property type="evidence" value="ECO:0007669"/>
    <property type="project" value="TreeGrafter"/>
</dbReference>
<evidence type="ECO:0008006" key="8">
    <source>
        <dbReference type="Google" id="ProtNLM"/>
    </source>
</evidence>
<dbReference type="CDD" id="cd01637">
    <property type="entry name" value="IMPase_like"/>
    <property type="match status" value="1"/>
</dbReference>
<proteinExistence type="predicted"/>
<keyword evidence="7" id="KW-1185">Reference proteome</keyword>
<dbReference type="SUPFAM" id="SSF56655">
    <property type="entry name" value="Carbohydrate phosphatase"/>
    <property type="match status" value="1"/>
</dbReference>
<dbReference type="STRING" id="519472.BHY08_04910"/>
<dbReference type="PANTHER" id="PTHR20854">
    <property type="entry name" value="INOSITOL MONOPHOSPHATASE"/>
    <property type="match status" value="1"/>
</dbReference>
<name>A0A1J0A5N3_9ENTE</name>
<accession>A0A1J0A5N3</accession>
<evidence type="ECO:0000256" key="4">
    <source>
        <dbReference type="ARBA" id="ARBA00022842"/>
    </source>
</evidence>